<dbReference type="Proteomes" id="UP001056120">
    <property type="component" value="Linkage Group LG01"/>
</dbReference>
<proteinExistence type="predicted"/>
<organism evidence="1 2">
    <name type="scientific">Smallanthus sonchifolius</name>
    <dbReference type="NCBI Taxonomy" id="185202"/>
    <lineage>
        <taxon>Eukaryota</taxon>
        <taxon>Viridiplantae</taxon>
        <taxon>Streptophyta</taxon>
        <taxon>Embryophyta</taxon>
        <taxon>Tracheophyta</taxon>
        <taxon>Spermatophyta</taxon>
        <taxon>Magnoliopsida</taxon>
        <taxon>eudicotyledons</taxon>
        <taxon>Gunneridae</taxon>
        <taxon>Pentapetalae</taxon>
        <taxon>asterids</taxon>
        <taxon>campanulids</taxon>
        <taxon>Asterales</taxon>
        <taxon>Asteraceae</taxon>
        <taxon>Asteroideae</taxon>
        <taxon>Heliantheae alliance</taxon>
        <taxon>Millerieae</taxon>
        <taxon>Smallanthus</taxon>
    </lineage>
</organism>
<evidence type="ECO:0000313" key="2">
    <source>
        <dbReference type="Proteomes" id="UP001056120"/>
    </source>
</evidence>
<comment type="caution">
    <text evidence="1">The sequence shown here is derived from an EMBL/GenBank/DDBJ whole genome shotgun (WGS) entry which is preliminary data.</text>
</comment>
<name>A0ACB9KBI2_9ASTR</name>
<keyword evidence="2" id="KW-1185">Reference proteome</keyword>
<reference evidence="2" key="1">
    <citation type="journal article" date="2022" name="Mol. Ecol. Resour.">
        <title>The genomes of chicory, endive, great burdock and yacon provide insights into Asteraceae palaeo-polyploidization history and plant inulin production.</title>
        <authorList>
            <person name="Fan W."/>
            <person name="Wang S."/>
            <person name="Wang H."/>
            <person name="Wang A."/>
            <person name="Jiang F."/>
            <person name="Liu H."/>
            <person name="Zhao H."/>
            <person name="Xu D."/>
            <person name="Zhang Y."/>
        </authorList>
    </citation>
    <scope>NUCLEOTIDE SEQUENCE [LARGE SCALE GENOMIC DNA]</scope>
    <source>
        <strain evidence="2">cv. Yunnan</strain>
    </source>
</reference>
<gene>
    <name evidence="1" type="ORF">L1987_03661</name>
</gene>
<protein>
    <submittedName>
        <fullName evidence="1">Uncharacterized protein</fullName>
    </submittedName>
</protein>
<evidence type="ECO:0000313" key="1">
    <source>
        <dbReference type="EMBL" id="KAI3829535.1"/>
    </source>
</evidence>
<reference evidence="1 2" key="2">
    <citation type="journal article" date="2022" name="Mol. Ecol. Resour.">
        <title>The genomes of chicory, endive, great burdock and yacon provide insights into Asteraceae paleo-polyploidization history and plant inulin production.</title>
        <authorList>
            <person name="Fan W."/>
            <person name="Wang S."/>
            <person name="Wang H."/>
            <person name="Wang A."/>
            <person name="Jiang F."/>
            <person name="Liu H."/>
            <person name="Zhao H."/>
            <person name="Xu D."/>
            <person name="Zhang Y."/>
        </authorList>
    </citation>
    <scope>NUCLEOTIDE SEQUENCE [LARGE SCALE GENOMIC DNA]</scope>
    <source>
        <strain evidence="2">cv. Yunnan</strain>
        <tissue evidence="1">Leaves</tissue>
    </source>
</reference>
<accession>A0ACB9KBI2</accession>
<dbReference type="EMBL" id="CM042018">
    <property type="protein sequence ID" value="KAI3829535.1"/>
    <property type="molecule type" value="Genomic_DNA"/>
</dbReference>
<sequence length="184" mass="20378">MDSKTSLDQLGVSMKISCKSINKSDDNIVHLSSSPSMVDNGGLAFSPITPDSNKELSELMSCFTSPLTSCRNENDDDNPLTMKYIGLSRSYAARMLNFNSVKTQHDCEKPLEDDMLLEAVYDSLLECIITDILGEISAVDSSPDALRTPRFAPRLTGIAEGSRREWSLDIYQVEIYRDPDVNGL</sequence>